<dbReference type="Pfam" id="PF00172">
    <property type="entry name" value="Zn_clus"/>
    <property type="match status" value="1"/>
</dbReference>
<gene>
    <name evidence="3" type="ORF">RDB_LOCUS180604</name>
</gene>
<dbReference type="GO" id="GO:0008270">
    <property type="term" value="F:zinc ion binding"/>
    <property type="evidence" value="ECO:0007669"/>
    <property type="project" value="InterPro"/>
</dbReference>
<dbReference type="EMBL" id="CAJMWS010001124">
    <property type="protein sequence ID" value="CAE6473653.1"/>
    <property type="molecule type" value="Genomic_DNA"/>
</dbReference>
<sequence>MSTSRRSTTGCTTCKIKRKKCDEAKPQCSRCVASRTQCLYEYVEDPENIHRIKRTKPAPRVVCTPKLALSSSSNLSIAGDLNVPTYSAPLESFSDDILHNSNYVMPLNVVDSLQYASTIPPQPRFDLSLTTSHASLDLVQLPVGVPQVHRMTYSACGLTAQASAGLDSEDEQEDDNDPEGVYNLLWITPTMDKNVIQNTLPFVLQCYARWAITSTFEPRRAAYIMRNHVIEWFSSGNSRTRTILIANVMNMYTRNLVIDGTGASILNQLVLDMQTNSSRFMDTPPSFVPALERKRAINTLDSMLEV</sequence>
<comment type="caution">
    <text evidence="3">The sequence shown here is derived from an EMBL/GenBank/DDBJ whole genome shotgun (WGS) entry which is preliminary data.</text>
</comment>
<dbReference type="PROSITE" id="PS50048">
    <property type="entry name" value="ZN2_CY6_FUNGAL_2"/>
    <property type="match status" value="1"/>
</dbReference>
<feature type="domain" description="Zn(2)-C6 fungal-type" evidence="2">
    <location>
        <begin position="10"/>
        <end position="40"/>
    </location>
</feature>
<dbReference type="SUPFAM" id="SSF57701">
    <property type="entry name" value="Zn2/Cys6 DNA-binding domain"/>
    <property type="match status" value="1"/>
</dbReference>
<evidence type="ECO:0000313" key="4">
    <source>
        <dbReference type="Proteomes" id="UP000663846"/>
    </source>
</evidence>
<accession>A0A8H3C7E4</accession>
<dbReference type="PANTHER" id="PTHR37534">
    <property type="entry name" value="TRANSCRIPTIONAL ACTIVATOR PROTEIN UGA3"/>
    <property type="match status" value="1"/>
</dbReference>
<reference evidence="3" key="1">
    <citation type="submission" date="2021-01" db="EMBL/GenBank/DDBJ databases">
        <authorList>
            <person name="Kaushik A."/>
        </authorList>
    </citation>
    <scope>NUCLEOTIDE SEQUENCE</scope>
    <source>
        <strain evidence="3">AG1-1C</strain>
    </source>
</reference>
<dbReference type="CDD" id="cd00067">
    <property type="entry name" value="GAL4"/>
    <property type="match status" value="1"/>
</dbReference>
<organism evidence="3 4">
    <name type="scientific">Rhizoctonia solani</name>
    <dbReference type="NCBI Taxonomy" id="456999"/>
    <lineage>
        <taxon>Eukaryota</taxon>
        <taxon>Fungi</taxon>
        <taxon>Dikarya</taxon>
        <taxon>Basidiomycota</taxon>
        <taxon>Agaricomycotina</taxon>
        <taxon>Agaricomycetes</taxon>
        <taxon>Cantharellales</taxon>
        <taxon>Ceratobasidiaceae</taxon>
        <taxon>Rhizoctonia</taxon>
    </lineage>
</organism>
<name>A0A8H3C7E4_9AGAM</name>
<evidence type="ECO:0000256" key="1">
    <source>
        <dbReference type="ARBA" id="ARBA00023242"/>
    </source>
</evidence>
<dbReference type="InterPro" id="IPR001138">
    <property type="entry name" value="Zn2Cys6_DnaBD"/>
</dbReference>
<dbReference type="InterPro" id="IPR036864">
    <property type="entry name" value="Zn2-C6_fun-type_DNA-bd_sf"/>
</dbReference>
<dbReference type="SMART" id="SM00066">
    <property type="entry name" value="GAL4"/>
    <property type="match status" value="1"/>
</dbReference>
<evidence type="ECO:0000313" key="3">
    <source>
        <dbReference type="EMBL" id="CAE6473653.1"/>
    </source>
</evidence>
<dbReference type="PROSITE" id="PS00463">
    <property type="entry name" value="ZN2_CY6_FUNGAL_1"/>
    <property type="match status" value="1"/>
</dbReference>
<proteinExistence type="predicted"/>
<dbReference type="PANTHER" id="PTHR37534:SF20">
    <property type="entry name" value="PRO1A C6 ZINK-FINGER PROTEIN"/>
    <property type="match status" value="1"/>
</dbReference>
<dbReference type="GO" id="GO:0000981">
    <property type="term" value="F:DNA-binding transcription factor activity, RNA polymerase II-specific"/>
    <property type="evidence" value="ECO:0007669"/>
    <property type="project" value="InterPro"/>
</dbReference>
<dbReference type="Proteomes" id="UP000663846">
    <property type="component" value="Unassembled WGS sequence"/>
</dbReference>
<dbReference type="Gene3D" id="4.10.240.10">
    <property type="entry name" value="Zn(2)-C6 fungal-type DNA-binding domain"/>
    <property type="match status" value="1"/>
</dbReference>
<keyword evidence="1" id="KW-0539">Nucleus</keyword>
<evidence type="ECO:0000259" key="2">
    <source>
        <dbReference type="PROSITE" id="PS50048"/>
    </source>
</evidence>
<dbReference type="AlphaFoldDB" id="A0A8H3C7E4"/>
<protein>
    <recommendedName>
        <fullName evidence="2">Zn(2)-C6 fungal-type domain-containing protein</fullName>
    </recommendedName>
</protein>